<accession>A0A0F7HHN9</accession>
<dbReference type="Proteomes" id="UP000270487">
    <property type="component" value="Chromosome"/>
</dbReference>
<evidence type="ECO:0000256" key="2">
    <source>
        <dbReference type="SAM" id="Phobius"/>
    </source>
</evidence>
<dbReference type="EMBL" id="LR134492">
    <property type="protein sequence ID" value="VEI72797.1"/>
    <property type="molecule type" value="Genomic_DNA"/>
</dbReference>
<dbReference type="KEGG" id="sfw:WN53_24945"/>
<protein>
    <submittedName>
        <fullName evidence="4">Uncharacterized protein</fullName>
    </submittedName>
</protein>
<keyword evidence="2" id="KW-1133">Transmembrane helix</keyword>
<proteinExistence type="predicted"/>
<gene>
    <name evidence="4" type="ORF">NCTC12965_01918</name>
    <name evidence="3" type="ORF">NCTC13193_03825</name>
</gene>
<reference evidence="4" key="1">
    <citation type="submission" date="2019-05" db="EMBL/GenBank/DDBJ databases">
        <authorList>
            <consortium name="Pathogen Informatics"/>
        </authorList>
    </citation>
    <scope>NUCLEOTIDE SEQUENCE [LARGE SCALE GENOMIC DNA]</scope>
    <source>
        <strain evidence="4">NCTC12965</strain>
        <strain evidence="3 5">NCTC13193</strain>
    </source>
</reference>
<evidence type="ECO:0000313" key="3">
    <source>
        <dbReference type="EMBL" id="VEI72797.1"/>
    </source>
</evidence>
<dbReference type="AlphaFoldDB" id="A0A0F7HHN9"/>
<dbReference type="GeneID" id="30323434"/>
<evidence type="ECO:0000256" key="1">
    <source>
        <dbReference type="SAM" id="MobiDB-lite"/>
    </source>
</evidence>
<evidence type="ECO:0000313" key="5">
    <source>
        <dbReference type="Proteomes" id="UP000270487"/>
    </source>
</evidence>
<evidence type="ECO:0000313" key="4">
    <source>
        <dbReference type="EMBL" id="VTR24104.1"/>
    </source>
</evidence>
<dbReference type="EMBL" id="CABEEZ010000034">
    <property type="protein sequence ID" value="VTR24104.1"/>
    <property type="molecule type" value="Genomic_DNA"/>
</dbReference>
<sequence length="61" mass="6992">MSYNQKVWLTVLTVCTLFWLALISGIYTYAKSLDHQHDHGQQEQAMSIKPVKHHPTLAQAL</sequence>
<organism evidence="4">
    <name type="scientific">Serratia fonticola</name>
    <dbReference type="NCBI Taxonomy" id="47917"/>
    <lineage>
        <taxon>Bacteria</taxon>
        <taxon>Pseudomonadati</taxon>
        <taxon>Pseudomonadota</taxon>
        <taxon>Gammaproteobacteria</taxon>
        <taxon>Enterobacterales</taxon>
        <taxon>Yersiniaceae</taxon>
        <taxon>Serratia</taxon>
    </lineage>
</organism>
<feature type="region of interest" description="Disordered" evidence="1">
    <location>
        <begin position="40"/>
        <end position="61"/>
    </location>
</feature>
<dbReference type="RefSeq" id="WP_024485909.1">
    <property type="nucleotide sequence ID" value="NZ_CAMISF010000007.1"/>
</dbReference>
<name>A0A0F7HHN9_SERFO</name>
<keyword evidence="2" id="KW-0812">Transmembrane</keyword>
<keyword evidence="2" id="KW-0472">Membrane</keyword>
<feature type="transmembrane region" description="Helical" evidence="2">
    <location>
        <begin position="7"/>
        <end position="30"/>
    </location>
</feature>
<dbReference type="STRING" id="47917.AV650_20585"/>